<accession>A0A845GDZ0</accession>
<dbReference type="EMBL" id="WWCW01000201">
    <property type="protein sequence ID" value="MYM91416.1"/>
    <property type="molecule type" value="Genomic_DNA"/>
</dbReference>
<proteinExistence type="predicted"/>
<comment type="caution">
    <text evidence="1">The sequence shown here is derived from an EMBL/GenBank/DDBJ whole genome shotgun (WGS) entry which is preliminary data.</text>
</comment>
<dbReference type="InterPro" id="IPR038573">
    <property type="entry name" value="BrnT_sf"/>
</dbReference>
<evidence type="ECO:0000313" key="2">
    <source>
        <dbReference type="Proteomes" id="UP000470302"/>
    </source>
</evidence>
<evidence type="ECO:0000313" key="1">
    <source>
        <dbReference type="EMBL" id="MYM91416.1"/>
    </source>
</evidence>
<dbReference type="Proteomes" id="UP000470302">
    <property type="component" value="Unassembled WGS sequence"/>
</dbReference>
<dbReference type="InterPro" id="IPR007460">
    <property type="entry name" value="BrnT_toxin"/>
</dbReference>
<protein>
    <submittedName>
        <fullName evidence="1">BrnT family toxin</fullName>
    </submittedName>
</protein>
<name>A0A845GDZ0_9BURK</name>
<gene>
    <name evidence="1" type="ORF">GTP91_30100</name>
</gene>
<organism evidence="1 2">
    <name type="scientific">Duganella vulcania</name>
    <dbReference type="NCBI Taxonomy" id="2692166"/>
    <lineage>
        <taxon>Bacteria</taxon>
        <taxon>Pseudomonadati</taxon>
        <taxon>Pseudomonadota</taxon>
        <taxon>Betaproteobacteria</taxon>
        <taxon>Burkholderiales</taxon>
        <taxon>Oxalobacteraceae</taxon>
        <taxon>Telluria group</taxon>
        <taxon>Duganella</taxon>
    </lineage>
</organism>
<dbReference type="AlphaFoldDB" id="A0A845GDZ0"/>
<sequence>MVITFDPKKDKLNQRKHGISLSAASAFDWDNAVIWTDQRYHYSELRECALGSIADRLYFLVFVDEHFAMRVISLREASRSEVKRYAFEKT</sequence>
<reference evidence="1 2" key="1">
    <citation type="submission" date="2020-01" db="EMBL/GenBank/DDBJ databases">
        <title>Novel species isolated from a subtropical stream in China.</title>
        <authorList>
            <person name="Lu H."/>
        </authorList>
    </citation>
    <scope>NUCLEOTIDE SEQUENCE [LARGE SCALE GENOMIC DNA]</scope>
    <source>
        <strain evidence="1 2">FT82W</strain>
    </source>
</reference>
<dbReference type="RefSeq" id="WP_161100057.1">
    <property type="nucleotide sequence ID" value="NZ_WWCW01000201.1"/>
</dbReference>
<dbReference type="Gene3D" id="3.10.450.530">
    <property type="entry name" value="Ribonuclease toxin, BrnT, of type II toxin-antitoxin system"/>
    <property type="match status" value="1"/>
</dbReference>
<dbReference type="Pfam" id="PF04365">
    <property type="entry name" value="BrnT_toxin"/>
    <property type="match status" value="1"/>
</dbReference>